<protein>
    <submittedName>
        <fullName evidence="11">Putative signal transducer and activator of transcription</fullName>
    </submittedName>
</protein>
<feature type="region of interest" description="Disordered" evidence="9">
    <location>
        <begin position="205"/>
        <end position="269"/>
    </location>
</feature>
<keyword evidence="7" id="KW-0539">Nucleus</keyword>
<evidence type="ECO:0000256" key="5">
    <source>
        <dbReference type="ARBA" id="ARBA00022664"/>
    </source>
</evidence>
<dbReference type="AlphaFoldDB" id="A0A0P6ITE8"/>
<evidence type="ECO:0000259" key="10">
    <source>
        <dbReference type="Pfam" id="PF22782"/>
    </source>
</evidence>
<dbReference type="InterPro" id="IPR053822">
    <property type="entry name" value="SDE2-like_dom"/>
</dbReference>
<accession>A0A0P6ITE8</accession>
<keyword evidence="4" id="KW-0963">Cytoplasm</keyword>
<evidence type="ECO:0000256" key="6">
    <source>
        <dbReference type="ARBA" id="ARBA00023187"/>
    </source>
</evidence>
<comment type="similarity">
    <text evidence="3">Belongs to the SDE2 family.</text>
</comment>
<evidence type="ECO:0000256" key="8">
    <source>
        <dbReference type="ARBA" id="ARBA00023306"/>
    </source>
</evidence>
<reference evidence="11" key="1">
    <citation type="journal article" date="2016" name="PLoS ONE">
        <title>A Deep Insight into the Sialome of Male and Female Aedes aegypti Mosquitoes.</title>
        <authorList>
            <person name="Ribeiro J.M."/>
            <person name="Martin-Martin I."/>
            <person name="Arca B."/>
            <person name="Calvo E."/>
        </authorList>
    </citation>
    <scope>NUCLEOTIDE SEQUENCE</scope>
    <source>
        <strain evidence="11">Liverpool</strain>
        <tissue evidence="11">Salivary glands</tissue>
    </source>
</reference>
<dbReference type="GO" id="GO:0006397">
    <property type="term" value="P:mRNA processing"/>
    <property type="evidence" value="ECO:0007669"/>
    <property type="project" value="UniProtKB-KW"/>
</dbReference>
<evidence type="ECO:0000256" key="7">
    <source>
        <dbReference type="ARBA" id="ARBA00023242"/>
    </source>
</evidence>
<dbReference type="PANTHER" id="PTHR12786:SF1">
    <property type="entry name" value="SPLICING REGULATOR SDE2"/>
    <property type="match status" value="1"/>
</dbReference>
<keyword evidence="5" id="KW-0507">mRNA processing</keyword>
<keyword evidence="8" id="KW-0131">Cell cycle</keyword>
<dbReference type="EMBL" id="GDUN01000886">
    <property type="protein sequence ID" value="JAN95033.1"/>
    <property type="molecule type" value="mRNA"/>
</dbReference>
<evidence type="ECO:0000256" key="4">
    <source>
        <dbReference type="ARBA" id="ARBA00022490"/>
    </source>
</evidence>
<name>A0A0P6ITE8_AEDAE</name>
<dbReference type="GO" id="GO:0005634">
    <property type="term" value="C:nucleus"/>
    <property type="evidence" value="ECO:0007669"/>
    <property type="project" value="UniProtKB-SubCell"/>
</dbReference>
<dbReference type="Pfam" id="PF22782">
    <property type="entry name" value="SDE2"/>
    <property type="match status" value="1"/>
</dbReference>
<evidence type="ECO:0000256" key="3">
    <source>
        <dbReference type="ARBA" id="ARBA00008726"/>
    </source>
</evidence>
<keyword evidence="6" id="KW-0508">mRNA splicing</keyword>
<evidence type="ECO:0000256" key="1">
    <source>
        <dbReference type="ARBA" id="ARBA00004123"/>
    </source>
</evidence>
<feature type="compositionally biased region" description="Low complexity" evidence="9">
    <location>
        <begin position="205"/>
        <end position="216"/>
    </location>
</feature>
<organism evidence="11">
    <name type="scientific">Aedes aegypti</name>
    <name type="common">Yellowfever mosquito</name>
    <name type="synonym">Culex aegypti</name>
    <dbReference type="NCBI Taxonomy" id="7159"/>
    <lineage>
        <taxon>Eukaryota</taxon>
        <taxon>Metazoa</taxon>
        <taxon>Ecdysozoa</taxon>
        <taxon>Arthropoda</taxon>
        <taxon>Hexapoda</taxon>
        <taxon>Insecta</taxon>
        <taxon>Pterygota</taxon>
        <taxon>Neoptera</taxon>
        <taxon>Endopterygota</taxon>
        <taxon>Diptera</taxon>
        <taxon>Nematocera</taxon>
        <taxon>Culicoidea</taxon>
        <taxon>Culicidae</taxon>
        <taxon>Culicinae</taxon>
        <taxon>Aedini</taxon>
        <taxon>Aedes</taxon>
        <taxon>Stegomyia</taxon>
    </lineage>
</organism>
<dbReference type="VEuPathDB" id="VectorBase:AAEL013265"/>
<proteinExistence type="evidence at transcript level"/>
<dbReference type="InterPro" id="IPR051421">
    <property type="entry name" value="RNA_Proc_DNA_Dmg_Regulator"/>
</dbReference>
<dbReference type="GO" id="GO:0008380">
    <property type="term" value="P:RNA splicing"/>
    <property type="evidence" value="ECO:0007669"/>
    <property type="project" value="UniProtKB-KW"/>
</dbReference>
<dbReference type="GO" id="GO:0005737">
    <property type="term" value="C:cytoplasm"/>
    <property type="evidence" value="ECO:0007669"/>
    <property type="project" value="UniProtKB-SubCell"/>
</dbReference>
<evidence type="ECO:0000313" key="11">
    <source>
        <dbReference type="EMBL" id="JAN95033.1"/>
    </source>
</evidence>
<comment type="subcellular location">
    <subcellularLocation>
        <location evidence="2">Cytoplasm</location>
    </subcellularLocation>
    <subcellularLocation>
        <location evidence="1">Nucleus</location>
    </subcellularLocation>
</comment>
<evidence type="ECO:0000256" key="2">
    <source>
        <dbReference type="ARBA" id="ARBA00004496"/>
    </source>
</evidence>
<sequence>MLEIIHNNHSIWLAEADISEEKLHQILERKTGLHPSEYYLTYNGKRFDPEQIHFWGPVPLRLVERLPGGKGGFGSMLRAIGAQIEKTTNREACRDLSGRRLRDINEEKRLKAYLDKQKEAPEDERAKLQKKIDKLLAKPKHEFHDEAYNRSRTDLTQNVGEAVQEGFRKAVEVEKAGEAALKRKAVDDGKKGKLAKKKAKGALWLGSDDLGSSSDDSSSDSDSEADSACSSGGGKSSEEGAVASSSASSSSSSTKQMVTSEDEKSNPDKKKAVVVGFFLDLNNSQPMF</sequence>
<evidence type="ECO:0000256" key="9">
    <source>
        <dbReference type="SAM" id="MobiDB-lite"/>
    </source>
</evidence>
<feature type="compositionally biased region" description="Low complexity" evidence="9">
    <location>
        <begin position="239"/>
        <end position="253"/>
    </location>
</feature>
<feature type="domain" description="SDE2-like" evidence="10">
    <location>
        <begin position="68"/>
        <end position="165"/>
    </location>
</feature>
<dbReference type="PANTHER" id="PTHR12786">
    <property type="entry name" value="SPLICING FACTOR SF3A-RELATED"/>
    <property type="match status" value="1"/>
</dbReference>